<reference evidence="10 11" key="1">
    <citation type="submission" date="2019-12" db="EMBL/GenBank/DDBJ databases">
        <title>Genomic-based taxomic classification of the family Erythrobacteraceae.</title>
        <authorList>
            <person name="Xu L."/>
        </authorList>
    </citation>
    <scope>NUCLEOTIDE SEQUENCE [LARGE SCALE GENOMIC DNA]</scope>
    <source>
        <strain evidence="10 11">RC4-10-4</strain>
    </source>
</reference>
<dbReference type="GO" id="GO:0002100">
    <property type="term" value="P:tRNA wobble adenosine to inosine editing"/>
    <property type="evidence" value="ECO:0007669"/>
    <property type="project" value="UniProtKB-UniRule"/>
</dbReference>
<gene>
    <name evidence="8" type="primary">tadA</name>
    <name evidence="10" type="ORF">GRI62_13355</name>
</gene>
<comment type="subunit">
    <text evidence="2 8">Homodimer.</text>
</comment>
<dbReference type="Pfam" id="PF00383">
    <property type="entry name" value="dCMP_cyt_deam_1"/>
    <property type="match status" value="1"/>
</dbReference>
<comment type="similarity">
    <text evidence="1">Belongs to the cytidine and deoxycytidylate deaminase family. ADAT2 subfamily.</text>
</comment>
<evidence type="ECO:0000259" key="9">
    <source>
        <dbReference type="PROSITE" id="PS51747"/>
    </source>
</evidence>
<keyword evidence="5 8" id="KW-0378">Hydrolase</keyword>
<evidence type="ECO:0000256" key="5">
    <source>
        <dbReference type="ARBA" id="ARBA00022801"/>
    </source>
</evidence>
<dbReference type="CDD" id="cd01285">
    <property type="entry name" value="nucleoside_deaminase"/>
    <property type="match status" value="1"/>
</dbReference>
<dbReference type="RefSeq" id="WP_131451212.1">
    <property type="nucleotide sequence ID" value="NZ_BMJK01000001.1"/>
</dbReference>
<keyword evidence="3 8" id="KW-0819">tRNA processing</keyword>
<evidence type="ECO:0000256" key="4">
    <source>
        <dbReference type="ARBA" id="ARBA00022723"/>
    </source>
</evidence>
<evidence type="ECO:0000313" key="11">
    <source>
        <dbReference type="Proteomes" id="UP000460626"/>
    </source>
</evidence>
<feature type="binding site" evidence="8">
    <location>
        <position position="55"/>
    </location>
    <ligand>
        <name>Zn(2+)</name>
        <dbReference type="ChEBI" id="CHEBI:29105"/>
        <note>catalytic</note>
    </ligand>
</feature>
<comment type="cofactor">
    <cofactor evidence="8">
        <name>Zn(2+)</name>
        <dbReference type="ChEBI" id="CHEBI:29105"/>
    </cofactor>
    <text evidence="8">Binds 1 zinc ion per subunit.</text>
</comment>
<dbReference type="InterPro" id="IPR002125">
    <property type="entry name" value="CMP_dCMP_dom"/>
</dbReference>
<evidence type="ECO:0000313" key="10">
    <source>
        <dbReference type="EMBL" id="MXO94585.1"/>
    </source>
</evidence>
<comment type="function">
    <text evidence="8">Catalyzes the deamination of adenosine to inosine at the wobble position 34 of tRNA(Arg2).</text>
</comment>
<protein>
    <recommendedName>
        <fullName evidence="8">tRNA-specific adenosine deaminase</fullName>
        <ecNumber evidence="8">3.5.4.33</ecNumber>
    </recommendedName>
</protein>
<feature type="domain" description="CMP/dCMP-type deaminase" evidence="9">
    <location>
        <begin position="4"/>
        <end position="113"/>
    </location>
</feature>
<dbReference type="Proteomes" id="UP000460626">
    <property type="component" value="Unassembled WGS sequence"/>
</dbReference>
<comment type="catalytic activity">
    <reaction evidence="7 8">
        <text>adenosine(34) in tRNA + H2O + H(+) = inosine(34) in tRNA + NH4(+)</text>
        <dbReference type="Rhea" id="RHEA:43168"/>
        <dbReference type="Rhea" id="RHEA-COMP:10373"/>
        <dbReference type="Rhea" id="RHEA-COMP:10374"/>
        <dbReference type="ChEBI" id="CHEBI:15377"/>
        <dbReference type="ChEBI" id="CHEBI:15378"/>
        <dbReference type="ChEBI" id="CHEBI:28938"/>
        <dbReference type="ChEBI" id="CHEBI:74411"/>
        <dbReference type="ChEBI" id="CHEBI:82852"/>
        <dbReference type="EC" id="3.5.4.33"/>
    </reaction>
</comment>
<evidence type="ECO:0000256" key="8">
    <source>
        <dbReference type="HAMAP-Rule" id="MF_00972"/>
    </source>
</evidence>
<feature type="binding site" evidence="8">
    <location>
        <position position="85"/>
    </location>
    <ligand>
        <name>Zn(2+)</name>
        <dbReference type="ChEBI" id="CHEBI:29105"/>
        <note>catalytic</note>
    </ligand>
</feature>
<dbReference type="PROSITE" id="PS00903">
    <property type="entry name" value="CYT_DCMP_DEAMINASES_1"/>
    <property type="match status" value="1"/>
</dbReference>
<keyword evidence="6 8" id="KW-0862">Zinc</keyword>
<dbReference type="Gene3D" id="3.40.140.10">
    <property type="entry name" value="Cytidine Deaminase, domain 2"/>
    <property type="match status" value="1"/>
</dbReference>
<dbReference type="EMBL" id="WTYH01000001">
    <property type="protein sequence ID" value="MXO94585.1"/>
    <property type="molecule type" value="Genomic_DNA"/>
</dbReference>
<dbReference type="PANTHER" id="PTHR11079">
    <property type="entry name" value="CYTOSINE DEAMINASE FAMILY MEMBER"/>
    <property type="match status" value="1"/>
</dbReference>
<name>A0A845A385_9SPHN</name>
<dbReference type="GO" id="GO:0008270">
    <property type="term" value="F:zinc ion binding"/>
    <property type="evidence" value="ECO:0007669"/>
    <property type="project" value="UniProtKB-UniRule"/>
</dbReference>
<comment type="caution">
    <text evidence="10">The sequence shown here is derived from an EMBL/GenBank/DDBJ whole genome shotgun (WGS) entry which is preliminary data.</text>
</comment>
<keyword evidence="4 8" id="KW-0479">Metal-binding</keyword>
<dbReference type="AlphaFoldDB" id="A0A845A385"/>
<sequence>MARWQISPPMALALDLARTAAAGGEVPVGAVVVRDGVIVGEGHNLTRTTCDPTAHAEIVAIRRAAEALGDERLTGCDLYVTLEPCAMCAGAIAHARIGRLYYGASDPKGGGVEHGAQVFRHAQCLHVPEVYSGMGGGEAAELLRGFFAERR</sequence>
<evidence type="ECO:0000256" key="1">
    <source>
        <dbReference type="ARBA" id="ARBA00010669"/>
    </source>
</evidence>
<dbReference type="InterPro" id="IPR016193">
    <property type="entry name" value="Cytidine_deaminase-like"/>
</dbReference>
<evidence type="ECO:0000256" key="7">
    <source>
        <dbReference type="ARBA" id="ARBA00048045"/>
    </source>
</evidence>
<evidence type="ECO:0000256" key="2">
    <source>
        <dbReference type="ARBA" id="ARBA00011738"/>
    </source>
</evidence>
<dbReference type="OrthoDB" id="9802676at2"/>
<feature type="binding site" evidence="8">
    <location>
        <position position="88"/>
    </location>
    <ligand>
        <name>Zn(2+)</name>
        <dbReference type="ChEBI" id="CHEBI:29105"/>
        <note>catalytic</note>
    </ligand>
</feature>
<feature type="active site" description="Proton donor" evidence="8">
    <location>
        <position position="57"/>
    </location>
</feature>
<dbReference type="PROSITE" id="PS51747">
    <property type="entry name" value="CYT_DCMP_DEAMINASES_2"/>
    <property type="match status" value="1"/>
</dbReference>
<evidence type="ECO:0000256" key="3">
    <source>
        <dbReference type="ARBA" id="ARBA00022694"/>
    </source>
</evidence>
<dbReference type="InterPro" id="IPR016192">
    <property type="entry name" value="APOBEC/CMP_deaminase_Zn-bd"/>
</dbReference>
<dbReference type="GO" id="GO:0052717">
    <property type="term" value="F:tRNA-specific adenosine-34 deaminase activity"/>
    <property type="evidence" value="ECO:0007669"/>
    <property type="project" value="UniProtKB-UniRule"/>
</dbReference>
<keyword evidence="11" id="KW-1185">Reference proteome</keyword>
<dbReference type="PANTHER" id="PTHR11079:SF202">
    <property type="entry name" value="TRNA-SPECIFIC ADENOSINE DEAMINASE"/>
    <property type="match status" value="1"/>
</dbReference>
<dbReference type="InterPro" id="IPR028883">
    <property type="entry name" value="tRNA_aden_deaminase"/>
</dbReference>
<dbReference type="SUPFAM" id="SSF53927">
    <property type="entry name" value="Cytidine deaminase-like"/>
    <property type="match status" value="1"/>
</dbReference>
<accession>A0A845A385</accession>
<dbReference type="EC" id="3.5.4.33" evidence="8"/>
<dbReference type="HAMAP" id="MF_00972">
    <property type="entry name" value="tRNA_aden_deaminase"/>
    <property type="match status" value="1"/>
</dbReference>
<proteinExistence type="inferred from homology"/>
<organism evidence="10 11">
    <name type="scientific">Aurantiacibacter arachoides</name>
    <dbReference type="NCBI Taxonomy" id="1850444"/>
    <lineage>
        <taxon>Bacteria</taxon>
        <taxon>Pseudomonadati</taxon>
        <taxon>Pseudomonadota</taxon>
        <taxon>Alphaproteobacteria</taxon>
        <taxon>Sphingomonadales</taxon>
        <taxon>Erythrobacteraceae</taxon>
        <taxon>Aurantiacibacter</taxon>
    </lineage>
</organism>
<evidence type="ECO:0000256" key="6">
    <source>
        <dbReference type="ARBA" id="ARBA00022833"/>
    </source>
</evidence>